<comment type="similarity">
    <text evidence="2">Belongs to the phospholipase D family.</text>
</comment>
<dbReference type="SUPFAM" id="SSF56024">
    <property type="entry name" value="Phospholipase D/nuclease"/>
    <property type="match status" value="2"/>
</dbReference>
<comment type="caution">
    <text evidence="8">The sequence shown here is derived from an EMBL/GenBank/DDBJ whole genome shotgun (WGS) entry which is preliminary data.</text>
</comment>
<evidence type="ECO:0000256" key="6">
    <source>
        <dbReference type="ARBA" id="ARBA00023098"/>
    </source>
</evidence>
<keyword evidence="5" id="KW-0442">Lipid degradation</keyword>
<keyword evidence="6" id="KW-0443">Lipid metabolism</keyword>
<accession>A0A6A7N8Y0</accession>
<name>A0A6A7N8Y0_9BURK</name>
<evidence type="ECO:0000313" key="8">
    <source>
        <dbReference type="EMBL" id="MQA41534.1"/>
    </source>
</evidence>
<dbReference type="CDD" id="cd09173">
    <property type="entry name" value="PLDc_Nuc_like_unchar1_2"/>
    <property type="match status" value="1"/>
</dbReference>
<dbReference type="GO" id="GO:0016042">
    <property type="term" value="P:lipid catabolic process"/>
    <property type="evidence" value="ECO:0007669"/>
    <property type="project" value="UniProtKB-KW"/>
</dbReference>
<dbReference type="Proteomes" id="UP000440498">
    <property type="component" value="Unassembled WGS sequence"/>
</dbReference>
<evidence type="ECO:0000256" key="1">
    <source>
        <dbReference type="ARBA" id="ARBA00000798"/>
    </source>
</evidence>
<organism evidence="8 9">
    <name type="scientific">Rugamonas aquatica</name>
    <dbReference type="NCBI Taxonomy" id="2743357"/>
    <lineage>
        <taxon>Bacteria</taxon>
        <taxon>Pseudomonadati</taxon>
        <taxon>Pseudomonadota</taxon>
        <taxon>Betaproteobacteria</taxon>
        <taxon>Burkholderiales</taxon>
        <taxon>Oxalobacteraceae</taxon>
        <taxon>Telluria group</taxon>
        <taxon>Rugamonas</taxon>
    </lineage>
</organism>
<dbReference type="InterPro" id="IPR025202">
    <property type="entry name" value="PLD-like_dom"/>
</dbReference>
<sequence>MPAHLQVIANSDDALLAWTPEPWSDDIVGFRLERKDLLTGNIKVLNNRIPASSAGTAVPAGGIASTDSPIRRCMWVDHDVEQAGKAAYRVTPMAAGAGAAGGFVLREAEASDWVAPQAASQPSDGVAVYFNRGTIMSQVVTRLVGGEVSIKSLKALKAQLAEPGYPGRRYLSGQARHALLDFMANADRRGNHIYAALYELNDPELIAGLKAFGERCHLLLGNGTSTFDDTAHELEAAGVIVKHRDLSHKGASSPSVHNKFVVEVETAGGQAQRVLTGSTNWTTTGLCTQLNNVLVVERPVTANRFYQQWRKLAEVGDDMPDALRVANGRPTDDGKVTTFFAATKAQAEFAPVLEAIANARQGVLFLMFMPGQSPLLQALLARVTEEHAPYIRGVVSAVTQSEKGVVTEHNAQVIANGADLKRFHNEVLKPDGVPPANLPAWALEEFQRSMYLNAGLNAIIHSKTIVIDPFSDDCMVVTGSHNFSPAASSKNDENLVIIRGDKALAQAYAVHIEGVYDHFAWRAFLSNGGDPKTIFQPLTGWKSGNRAKELAFWMSQA</sequence>
<dbReference type="AlphaFoldDB" id="A0A6A7N8Y0"/>
<evidence type="ECO:0000313" key="9">
    <source>
        <dbReference type="Proteomes" id="UP000440498"/>
    </source>
</evidence>
<dbReference type="EC" id="3.1.4.4" evidence="3"/>
<proteinExistence type="inferred from homology"/>
<dbReference type="GO" id="GO:0004630">
    <property type="term" value="F:phospholipase D activity"/>
    <property type="evidence" value="ECO:0007669"/>
    <property type="project" value="UniProtKB-EC"/>
</dbReference>
<keyword evidence="4" id="KW-0378">Hydrolase</keyword>
<evidence type="ECO:0000256" key="4">
    <source>
        <dbReference type="ARBA" id="ARBA00022801"/>
    </source>
</evidence>
<gene>
    <name evidence="8" type="ORF">GEV02_25645</name>
</gene>
<evidence type="ECO:0000256" key="2">
    <source>
        <dbReference type="ARBA" id="ARBA00008664"/>
    </source>
</evidence>
<dbReference type="PANTHER" id="PTHR43856">
    <property type="entry name" value="CARDIOLIPIN HYDROLASE"/>
    <property type="match status" value="1"/>
</dbReference>
<reference evidence="8 9" key="1">
    <citation type="submission" date="2019-10" db="EMBL/GenBank/DDBJ databases">
        <title>Two novel species isolated from a subtropical stream in China.</title>
        <authorList>
            <person name="Lu H."/>
        </authorList>
    </citation>
    <scope>NUCLEOTIDE SEQUENCE [LARGE SCALE GENOMIC DNA]</scope>
    <source>
        <strain evidence="8 9">FT29W</strain>
    </source>
</reference>
<dbReference type="GO" id="GO:0016891">
    <property type="term" value="F:RNA endonuclease activity producing 5'-phosphomonoesters, hydrolytic mechanism"/>
    <property type="evidence" value="ECO:0007669"/>
    <property type="project" value="TreeGrafter"/>
</dbReference>
<feature type="domain" description="PLD phosphodiesterase" evidence="7">
    <location>
        <begin position="456"/>
        <end position="487"/>
    </location>
</feature>
<comment type="catalytic activity">
    <reaction evidence="1">
        <text>a 1,2-diacyl-sn-glycero-3-phosphocholine + H2O = a 1,2-diacyl-sn-glycero-3-phosphate + choline + H(+)</text>
        <dbReference type="Rhea" id="RHEA:14445"/>
        <dbReference type="ChEBI" id="CHEBI:15354"/>
        <dbReference type="ChEBI" id="CHEBI:15377"/>
        <dbReference type="ChEBI" id="CHEBI:15378"/>
        <dbReference type="ChEBI" id="CHEBI:57643"/>
        <dbReference type="ChEBI" id="CHEBI:58608"/>
        <dbReference type="EC" id="3.1.4.4"/>
    </reaction>
</comment>
<keyword evidence="9" id="KW-1185">Reference proteome</keyword>
<evidence type="ECO:0000256" key="3">
    <source>
        <dbReference type="ARBA" id="ARBA00012027"/>
    </source>
</evidence>
<dbReference type="Gene3D" id="3.30.870.10">
    <property type="entry name" value="Endonuclease Chain A"/>
    <property type="match status" value="2"/>
</dbReference>
<protein>
    <recommendedName>
        <fullName evidence="3">phospholipase D</fullName>
        <ecNumber evidence="3">3.1.4.4</ecNumber>
    </recommendedName>
</protein>
<dbReference type="InterPro" id="IPR001736">
    <property type="entry name" value="PLipase_D/transphosphatidylase"/>
</dbReference>
<dbReference type="PANTHER" id="PTHR43856:SF1">
    <property type="entry name" value="MITOCHONDRIAL CARDIOLIPIN HYDROLASE"/>
    <property type="match status" value="1"/>
</dbReference>
<evidence type="ECO:0000259" key="7">
    <source>
        <dbReference type="PROSITE" id="PS50035"/>
    </source>
</evidence>
<evidence type="ECO:0000256" key="5">
    <source>
        <dbReference type="ARBA" id="ARBA00022963"/>
    </source>
</evidence>
<dbReference type="InterPro" id="IPR051406">
    <property type="entry name" value="PLD_domain"/>
</dbReference>
<dbReference type="GO" id="GO:0006793">
    <property type="term" value="P:phosphorus metabolic process"/>
    <property type="evidence" value="ECO:0007669"/>
    <property type="project" value="UniProtKB-ARBA"/>
</dbReference>
<dbReference type="Pfam" id="PF13091">
    <property type="entry name" value="PLDc_2"/>
    <property type="match status" value="1"/>
</dbReference>
<dbReference type="RefSeq" id="WP_152840759.1">
    <property type="nucleotide sequence ID" value="NZ_WHUG01000014.1"/>
</dbReference>
<dbReference type="CDD" id="cd09172">
    <property type="entry name" value="PLDc_Nuc_like_unchar1_1"/>
    <property type="match status" value="1"/>
</dbReference>
<dbReference type="EMBL" id="WHUG01000014">
    <property type="protein sequence ID" value="MQA41534.1"/>
    <property type="molecule type" value="Genomic_DNA"/>
</dbReference>
<dbReference type="PROSITE" id="PS50035">
    <property type="entry name" value="PLD"/>
    <property type="match status" value="1"/>
</dbReference>